<dbReference type="STRING" id="570519.SAMN04488116_3130"/>
<dbReference type="OrthoDB" id="1161832at2"/>
<sequence>MNIKFFIGFPLLCLLTFSCKGKSDKVDSEKTATENHEIKNISELTFREILFLLHKENEFGTDYHGDSFGKEAMGDIIVTTTAKTDCGDEMALVNTSPEKKAQIATMASFNFPNNPVKEIAMVYMIAPNDTLPIGRNMLCYNGEKYMIARKVLSAGYVKEN</sequence>
<organism evidence="1 2">
    <name type="scientific">Flagellimonas flava</name>
    <dbReference type="NCBI Taxonomy" id="570519"/>
    <lineage>
        <taxon>Bacteria</taxon>
        <taxon>Pseudomonadati</taxon>
        <taxon>Bacteroidota</taxon>
        <taxon>Flavobacteriia</taxon>
        <taxon>Flavobacteriales</taxon>
        <taxon>Flavobacteriaceae</taxon>
        <taxon>Flagellimonas</taxon>
    </lineage>
</organism>
<name>A0A1M5P9W6_9FLAO</name>
<accession>A0A1M5P9W6</accession>
<evidence type="ECO:0000313" key="1">
    <source>
        <dbReference type="EMBL" id="SHG98043.1"/>
    </source>
</evidence>
<protein>
    <recommendedName>
        <fullName evidence="3">Lipoprotein</fullName>
    </recommendedName>
</protein>
<proteinExistence type="predicted"/>
<evidence type="ECO:0008006" key="3">
    <source>
        <dbReference type="Google" id="ProtNLM"/>
    </source>
</evidence>
<dbReference type="Proteomes" id="UP000184532">
    <property type="component" value="Unassembled WGS sequence"/>
</dbReference>
<evidence type="ECO:0000313" key="2">
    <source>
        <dbReference type="Proteomes" id="UP000184532"/>
    </source>
</evidence>
<dbReference type="EMBL" id="FQWL01000006">
    <property type="protein sequence ID" value="SHG98043.1"/>
    <property type="molecule type" value="Genomic_DNA"/>
</dbReference>
<dbReference type="AlphaFoldDB" id="A0A1M5P9W6"/>
<reference evidence="2" key="1">
    <citation type="submission" date="2016-11" db="EMBL/GenBank/DDBJ databases">
        <authorList>
            <person name="Varghese N."/>
            <person name="Submissions S."/>
        </authorList>
    </citation>
    <scope>NUCLEOTIDE SEQUENCE [LARGE SCALE GENOMIC DNA]</scope>
    <source>
        <strain evidence="2">DSM 22638</strain>
    </source>
</reference>
<dbReference type="PROSITE" id="PS51257">
    <property type="entry name" value="PROKAR_LIPOPROTEIN"/>
    <property type="match status" value="1"/>
</dbReference>
<keyword evidence="2" id="KW-1185">Reference proteome</keyword>
<gene>
    <name evidence="1" type="ORF">SAMN04488116_3130</name>
</gene>
<dbReference type="RefSeq" id="WP_073181271.1">
    <property type="nucleotide sequence ID" value="NZ_FQWL01000006.1"/>
</dbReference>